<reference evidence="1 2" key="1">
    <citation type="submission" date="2019-03" db="EMBL/GenBank/DDBJ databases">
        <title>Genomic Encyclopedia of Type Strains, Phase IV (KMG-IV): sequencing the most valuable type-strain genomes for metagenomic binning, comparative biology and taxonomic classification.</title>
        <authorList>
            <person name="Goeker M."/>
        </authorList>
    </citation>
    <scope>NUCLEOTIDE SEQUENCE [LARGE SCALE GENOMIC DNA]</scope>
    <source>
        <strain evidence="1 2">DSM 25082</strain>
    </source>
</reference>
<evidence type="ECO:0000313" key="1">
    <source>
        <dbReference type="EMBL" id="TDP12057.1"/>
    </source>
</evidence>
<dbReference type="EMBL" id="SNXE01000002">
    <property type="protein sequence ID" value="TDP12057.1"/>
    <property type="molecule type" value="Genomic_DNA"/>
</dbReference>
<protein>
    <submittedName>
        <fullName evidence="1">Uncharacterized protein</fullName>
    </submittedName>
</protein>
<accession>A0A4R6N9X5</accession>
<name>A0A4R6N9X5_9BURK</name>
<comment type="caution">
    <text evidence="1">The sequence shown here is derived from an EMBL/GenBank/DDBJ whole genome shotgun (WGS) entry which is preliminary data.</text>
</comment>
<evidence type="ECO:0000313" key="2">
    <source>
        <dbReference type="Proteomes" id="UP000295357"/>
    </source>
</evidence>
<organism evidence="1 2">
    <name type="scientific">Roseateles asaccharophilus</name>
    <dbReference type="NCBI Taxonomy" id="582607"/>
    <lineage>
        <taxon>Bacteria</taxon>
        <taxon>Pseudomonadati</taxon>
        <taxon>Pseudomonadota</taxon>
        <taxon>Betaproteobacteria</taxon>
        <taxon>Burkholderiales</taxon>
        <taxon>Sphaerotilaceae</taxon>
        <taxon>Roseateles</taxon>
    </lineage>
</organism>
<dbReference type="Proteomes" id="UP000295357">
    <property type="component" value="Unassembled WGS sequence"/>
</dbReference>
<sequence>MPKTTAEVAKELARLSSDCSFLLTHLIRQNDEKSDADAKNILSLILDLSGAPSHPLLKASSSGWYGTASPNIFNPATRDFDGLINNKAVCFTESTLAGLKAHRDVFNAKYGVAFDRDFLFTRGANPCLNVRESLLKASFTCNGEIYPRSVFNFIPHQLHPFVNIIHESFDATHEREWRVPGDLAFTPNELLFVFCPADDFAHFASIQSVAKPVLFDLAWLDRV</sequence>
<dbReference type="AlphaFoldDB" id="A0A4R6N9X5"/>
<proteinExistence type="predicted"/>
<keyword evidence="2" id="KW-1185">Reference proteome</keyword>
<dbReference type="RefSeq" id="WP_133602807.1">
    <property type="nucleotide sequence ID" value="NZ_JAUFPJ010000002.1"/>
</dbReference>
<dbReference type="OrthoDB" id="5494330at2"/>
<gene>
    <name evidence="1" type="ORF">DFR39_102445</name>
</gene>